<comment type="caution">
    <text evidence="4">The sequence shown here is derived from an EMBL/GenBank/DDBJ whole genome shotgun (WGS) entry which is preliminary data.</text>
</comment>
<dbReference type="InterPro" id="IPR013785">
    <property type="entry name" value="Aldolase_TIM"/>
</dbReference>
<evidence type="ECO:0000259" key="3">
    <source>
        <dbReference type="Pfam" id="PF02581"/>
    </source>
</evidence>
<evidence type="ECO:0000256" key="1">
    <source>
        <dbReference type="ARBA" id="ARBA00004948"/>
    </source>
</evidence>
<feature type="domain" description="Thiamine phosphate synthase/TenI" evidence="3">
    <location>
        <begin position="4"/>
        <end position="176"/>
    </location>
</feature>
<accession>A0ABV8H6H8</accession>
<dbReference type="InterPro" id="IPR036206">
    <property type="entry name" value="ThiamineP_synth_sf"/>
</dbReference>
<dbReference type="SUPFAM" id="SSF51391">
    <property type="entry name" value="Thiamin phosphate synthase"/>
    <property type="match status" value="1"/>
</dbReference>
<comment type="pathway">
    <text evidence="1">Cofactor biosynthesis; thiamine diphosphate biosynthesis.</text>
</comment>
<dbReference type="RefSeq" id="WP_290236172.1">
    <property type="nucleotide sequence ID" value="NZ_JAUFPZ010000002.1"/>
</dbReference>
<keyword evidence="2" id="KW-0784">Thiamine biosynthesis</keyword>
<dbReference type="Proteomes" id="UP001595793">
    <property type="component" value="Unassembled WGS sequence"/>
</dbReference>
<proteinExistence type="predicted"/>
<sequence>MLIVISTEKFIENEEFQLKSMLDEGLEVLHIRKPNVSFEALKTWLEKFDPQHRSKMVLHQHHKLAQEFDLKGIHLTEYFRTNLAENIEDYVNSFQQKKFTVSTSVHQKEMLSESIIFDYCFLSPVFNSISKAAYPGKKFQVNELQQKVIALGGIDSEKISAIKQKGFSGAAVLGAVWMQENPTNSFIKIQQEYESVFN</sequence>
<dbReference type="Pfam" id="PF02581">
    <property type="entry name" value="TMP-TENI"/>
    <property type="match status" value="1"/>
</dbReference>
<dbReference type="CDD" id="cd00564">
    <property type="entry name" value="TMP_TenI"/>
    <property type="match status" value="1"/>
</dbReference>
<evidence type="ECO:0000256" key="2">
    <source>
        <dbReference type="ARBA" id="ARBA00022977"/>
    </source>
</evidence>
<evidence type="ECO:0000313" key="4">
    <source>
        <dbReference type="EMBL" id="MFC4026472.1"/>
    </source>
</evidence>
<dbReference type="PANTHER" id="PTHR20857">
    <property type="entry name" value="THIAMINE-PHOSPHATE PYROPHOSPHORYLASE"/>
    <property type="match status" value="1"/>
</dbReference>
<name>A0ABV8H6H8_9FLAO</name>
<protein>
    <submittedName>
        <fullName evidence="4">Thiamine phosphate synthase</fullName>
    </submittedName>
</protein>
<evidence type="ECO:0000313" key="5">
    <source>
        <dbReference type="Proteomes" id="UP001595793"/>
    </source>
</evidence>
<dbReference type="InterPro" id="IPR022998">
    <property type="entry name" value="ThiamineP_synth_TenI"/>
</dbReference>
<keyword evidence="5" id="KW-1185">Reference proteome</keyword>
<organism evidence="4 5">
    <name type="scientific">Zunongwangia endophytica</name>
    <dbReference type="NCBI Taxonomy" id="1808945"/>
    <lineage>
        <taxon>Bacteria</taxon>
        <taxon>Pseudomonadati</taxon>
        <taxon>Bacteroidota</taxon>
        <taxon>Flavobacteriia</taxon>
        <taxon>Flavobacteriales</taxon>
        <taxon>Flavobacteriaceae</taxon>
        <taxon>Zunongwangia</taxon>
    </lineage>
</organism>
<reference evidence="5" key="1">
    <citation type="journal article" date="2019" name="Int. J. Syst. Evol. Microbiol.">
        <title>The Global Catalogue of Microorganisms (GCM) 10K type strain sequencing project: providing services to taxonomists for standard genome sequencing and annotation.</title>
        <authorList>
            <consortium name="The Broad Institute Genomics Platform"/>
            <consortium name="The Broad Institute Genome Sequencing Center for Infectious Disease"/>
            <person name="Wu L."/>
            <person name="Ma J."/>
        </authorList>
    </citation>
    <scope>NUCLEOTIDE SEQUENCE [LARGE SCALE GENOMIC DNA]</scope>
    <source>
        <strain evidence="5">CECT 9128</strain>
    </source>
</reference>
<dbReference type="EMBL" id="JBHSAS010000006">
    <property type="protein sequence ID" value="MFC4026472.1"/>
    <property type="molecule type" value="Genomic_DNA"/>
</dbReference>
<dbReference type="PANTHER" id="PTHR20857:SF15">
    <property type="entry name" value="THIAMINE-PHOSPHATE SYNTHASE"/>
    <property type="match status" value="1"/>
</dbReference>
<gene>
    <name evidence="4" type="ORF">ACFOS1_03585</name>
</gene>
<dbReference type="Gene3D" id="3.20.20.70">
    <property type="entry name" value="Aldolase class I"/>
    <property type="match status" value="1"/>
</dbReference>